<keyword evidence="2 5" id="KW-0210">Decarboxylase</keyword>
<dbReference type="GO" id="GO:0008836">
    <property type="term" value="F:diaminopimelate decarboxylase activity"/>
    <property type="evidence" value="ECO:0007669"/>
    <property type="project" value="UniProtKB-UniRule"/>
</dbReference>
<gene>
    <name evidence="5" type="primary">lysA</name>
    <name evidence="10" type="ORF">SAMN04488692_101118</name>
</gene>
<dbReference type="NCBIfam" id="TIGR01048">
    <property type="entry name" value="lysA"/>
    <property type="match status" value="1"/>
</dbReference>
<dbReference type="Pfam" id="PF02784">
    <property type="entry name" value="Orn_Arg_deC_N"/>
    <property type="match status" value="1"/>
</dbReference>
<comment type="subunit">
    <text evidence="5">Homodimer.</text>
</comment>
<feature type="binding site" evidence="5">
    <location>
        <position position="391"/>
    </location>
    <ligand>
        <name>substrate</name>
    </ligand>
</feature>
<feature type="domain" description="Orn/DAP/Arg decarboxylase 2 N-terminal" evidence="9">
    <location>
        <begin position="52"/>
        <end position="297"/>
    </location>
</feature>
<keyword evidence="11" id="KW-1185">Reference proteome</keyword>
<evidence type="ECO:0000256" key="5">
    <source>
        <dbReference type="HAMAP-Rule" id="MF_02120"/>
    </source>
</evidence>
<comment type="similarity">
    <text evidence="5">Belongs to the Orn/Lys/Arg decarboxylase class-II family. LysA subfamily.</text>
</comment>
<evidence type="ECO:0000256" key="2">
    <source>
        <dbReference type="ARBA" id="ARBA00022793"/>
    </source>
</evidence>
<dbReference type="HAMAP" id="MF_02120">
    <property type="entry name" value="LysA"/>
    <property type="match status" value="1"/>
</dbReference>
<dbReference type="PANTHER" id="PTHR43727:SF2">
    <property type="entry name" value="GROUP IV DECARBOXYLASE"/>
    <property type="match status" value="1"/>
</dbReference>
<dbReference type="CDD" id="cd06828">
    <property type="entry name" value="PLPDE_III_DapDC"/>
    <property type="match status" value="1"/>
</dbReference>
<dbReference type="InterPro" id="IPR009006">
    <property type="entry name" value="Ala_racemase/Decarboxylase_C"/>
</dbReference>
<feature type="binding site" evidence="5">
    <location>
        <position position="363"/>
    </location>
    <ligand>
        <name>substrate</name>
    </ligand>
</feature>
<evidence type="ECO:0000256" key="8">
    <source>
        <dbReference type="RuleBase" id="RU003738"/>
    </source>
</evidence>
<dbReference type="PRINTS" id="PR01179">
    <property type="entry name" value="ODADCRBXLASE"/>
</dbReference>
<dbReference type="InterPro" id="IPR022644">
    <property type="entry name" value="De-COase2_N"/>
</dbReference>
<feature type="binding site" evidence="5">
    <location>
        <position position="335"/>
    </location>
    <ligand>
        <name>substrate</name>
    </ligand>
</feature>
<dbReference type="PRINTS" id="PR01181">
    <property type="entry name" value="DAPDCRBXLASE"/>
</dbReference>
<dbReference type="EC" id="4.1.1.20" evidence="5 6"/>
<keyword evidence="4 5" id="KW-0456">Lyase</keyword>
<feature type="modified residue" description="N6-(pyridoxal phosphate)lysine" evidence="5 7">
    <location>
        <position position="67"/>
    </location>
</feature>
<evidence type="ECO:0000313" key="11">
    <source>
        <dbReference type="Proteomes" id="UP000199476"/>
    </source>
</evidence>
<dbReference type="GO" id="GO:0009089">
    <property type="term" value="P:lysine biosynthetic process via diaminopimelate"/>
    <property type="evidence" value="ECO:0007669"/>
    <property type="project" value="UniProtKB-UniRule"/>
</dbReference>
<reference evidence="10 11" key="1">
    <citation type="submission" date="2016-10" db="EMBL/GenBank/DDBJ databases">
        <authorList>
            <person name="de Groot N.N."/>
        </authorList>
    </citation>
    <scope>NUCLEOTIDE SEQUENCE [LARGE SCALE GENOMIC DNA]</scope>
    <source>
        <strain evidence="10 11">SLAS-1</strain>
    </source>
</reference>
<feature type="binding site" evidence="5">
    <location>
        <position position="249"/>
    </location>
    <ligand>
        <name>pyridoxal 5'-phosphate</name>
        <dbReference type="ChEBI" id="CHEBI:597326"/>
    </ligand>
</feature>
<evidence type="ECO:0000256" key="6">
    <source>
        <dbReference type="NCBIfam" id="TIGR01048"/>
    </source>
</evidence>
<feature type="binding site" evidence="5">
    <location>
        <begin position="291"/>
        <end position="294"/>
    </location>
    <ligand>
        <name>pyridoxal 5'-phosphate</name>
        <dbReference type="ChEBI" id="CHEBI:597326"/>
    </ligand>
</feature>
<dbReference type="Gene3D" id="2.40.37.10">
    <property type="entry name" value="Lyase, Ornithine Decarboxylase, Chain A, domain 1"/>
    <property type="match status" value="1"/>
</dbReference>
<evidence type="ECO:0000313" key="10">
    <source>
        <dbReference type="EMBL" id="SDL08619.1"/>
    </source>
</evidence>
<name>A0A1G9H6X5_9FIRM</name>
<dbReference type="EMBL" id="FNGO01000001">
    <property type="protein sequence ID" value="SDL08619.1"/>
    <property type="molecule type" value="Genomic_DNA"/>
</dbReference>
<accession>A0A1G9H6X5</accession>
<dbReference type="SUPFAM" id="SSF50621">
    <property type="entry name" value="Alanine racemase C-terminal domain-like"/>
    <property type="match status" value="1"/>
</dbReference>
<feature type="binding site" evidence="5">
    <location>
        <position position="391"/>
    </location>
    <ligand>
        <name>pyridoxal 5'-phosphate</name>
        <dbReference type="ChEBI" id="CHEBI:597326"/>
    </ligand>
</feature>
<dbReference type="UniPathway" id="UPA00034">
    <property type="reaction ID" value="UER00027"/>
</dbReference>
<comment type="function">
    <text evidence="5">Specifically catalyzes the decarboxylation of meso-diaminopimelate (meso-DAP) to L-lysine.</text>
</comment>
<keyword evidence="3 5" id="KW-0663">Pyridoxal phosphate</keyword>
<evidence type="ECO:0000256" key="3">
    <source>
        <dbReference type="ARBA" id="ARBA00022898"/>
    </source>
</evidence>
<dbReference type="Proteomes" id="UP000199476">
    <property type="component" value="Unassembled WGS sequence"/>
</dbReference>
<dbReference type="SUPFAM" id="SSF51419">
    <property type="entry name" value="PLP-binding barrel"/>
    <property type="match status" value="1"/>
</dbReference>
<dbReference type="Gene3D" id="3.20.20.10">
    <property type="entry name" value="Alanine racemase"/>
    <property type="match status" value="1"/>
</dbReference>
<dbReference type="PANTHER" id="PTHR43727">
    <property type="entry name" value="DIAMINOPIMELATE DECARBOXYLASE"/>
    <property type="match status" value="1"/>
</dbReference>
<proteinExistence type="inferred from homology"/>
<keyword evidence="5" id="KW-0028">Amino-acid biosynthesis</keyword>
<comment type="cofactor">
    <cofactor evidence="1 5 7 8">
        <name>pyridoxal 5'-phosphate</name>
        <dbReference type="ChEBI" id="CHEBI:597326"/>
    </cofactor>
</comment>
<feature type="binding site" evidence="5">
    <location>
        <position position="331"/>
    </location>
    <ligand>
        <name>substrate</name>
    </ligand>
</feature>
<dbReference type="STRING" id="321763.SAMN04488692_101118"/>
<feature type="active site" description="Proton donor" evidence="7">
    <location>
        <position position="362"/>
    </location>
</feature>
<protein>
    <recommendedName>
        <fullName evidence="5 6">Diaminopimelate decarboxylase</fullName>
        <shortName evidence="5">DAP decarboxylase</shortName>
        <shortName evidence="5">DAPDC</shortName>
        <ecNumber evidence="5 6">4.1.1.20</ecNumber>
    </recommendedName>
</protein>
<dbReference type="FunFam" id="3.20.20.10:FF:000003">
    <property type="entry name" value="Diaminopimelate decarboxylase"/>
    <property type="match status" value="1"/>
</dbReference>
<dbReference type="AlphaFoldDB" id="A0A1G9H6X5"/>
<comment type="pathway">
    <text evidence="5 8">Amino-acid biosynthesis; L-lysine biosynthesis via DAP pathway; L-lysine from DL-2,6-diaminopimelate: step 1/1.</text>
</comment>
<comment type="catalytic activity">
    <reaction evidence="5 8">
        <text>meso-2,6-diaminopimelate + H(+) = L-lysine + CO2</text>
        <dbReference type="Rhea" id="RHEA:15101"/>
        <dbReference type="ChEBI" id="CHEBI:15378"/>
        <dbReference type="ChEBI" id="CHEBI:16526"/>
        <dbReference type="ChEBI" id="CHEBI:32551"/>
        <dbReference type="ChEBI" id="CHEBI:57791"/>
        <dbReference type="EC" id="4.1.1.20"/>
    </reaction>
</comment>
<evidence type="ECO:0000259" key="9">
    <source>
        <dbReference type="Pfam" id="PF02784"/>
    </source>
</evidence>
<keyword evidence="5 8" id="KW-0457">Lysine biosynthesis</keyword>
<dbReference type="InterPro" id="IPR000183">
    <property type="entry name" value="Orn/DAP/Arg_de-COase"/>
</dbReference>
<evidence type="ECO:0000256" key="1">
    <source>
        <dbReference type="ARBA" id="ARBA00001933"/>
    </source>
</evidence>
<dbReference type="InterPro" id="IPR002986">
    <property type="entry name" value="DAP_deCOOHase_LysA"/>
</dbReference>
<dbReference type="InterPro" id="IPR029066">
    <property type="entry name" value="PLP-binding_barrel"/>
</dbReference>
<dbReference type="GO" id="GO:0030170">
    <property type="term" value="F:pyridoxal phosphate binding"/>
    <property type="evidence" value="ECO:0007669"/>
    <property type="project" value="UniProtKB-UniRule"/>
</dbReference>
<evidence type="ECO:0000256" key="7">
    <source>
        <dbReference type="PIRSR" id="PIRSR600183-50"/>
    </source>
</evidence>
<evidence type="ECO:0000256" key="4">
    <source>
        <dbReference type="ARBA" id="ARBA00023239"/>
    </source>
</evidence>
<organism evidence="10 11">
    <name type="scientific">Halarsenatibacter silvermanii</name>
    <dbReference type="NCBI Taxonomy" id="321763"/>
    <lineage>
        <taxon>Bacteria</taxon>
        <taxon>Bacillati</taxon>
        <taxon>Bacillota</taxon>
        <taxon>Clostridia</taxon>
        <taxon>Halanaerobiales</taxon>
        <taxon>Halarsenatibacteraceae</taxon>
        <taxon>Halarsenatibacter</taxon>
    </lineage>
</organism>
<sequence length="438" mass="49301">MHKLGTMSVSESGSLEIGEVKAEDLVEEYGTPLLVFDEKELRKNARLYYRTLAESYSGQFKVFYASKAFASRTLYRILDQENLHVEVVSGGELNRALQAEFPSRKIFFHGNNKSREELVMGLENEIGGFFIDNHEEAEMLEKAAEELNTQTEVMIRLKPGIEAHTHEYIMTGQSDSKFGVGIKDGDARQLIERLSSSAVLNLTGLHAHIGSQIYEQEAYLRLVEIMFDFMDEIKRDLGLEFSSLNLGGGLGIQQNEENPEVDVERYLELISEKVSEEADKRNYRLPEIMVEPGRSIVGTAGTTLYRVGTIKRVSENKKYIAVDGGMADNIRPALYDAEYSAFLANRADEEPIESVSVAGKFCESGDILIDEIDLPRAERGDILAVPATGAYTYPLANNYNEACRPAIVIVNQGKARLIERRETYEDLVRRDIIPPEYR</sequence>
<feature type="binding site" evidence="5">
    <location>
        <position position="294"/>
    </location>
    <ligand>
        <name>substrate</name>
    </ligand>
</feature>